<dbReference type="Proteomes" id="UP001196408">
    <property type="component" value="Unassembled WGS sequence"/>
</dbReference>
<name>A0AAW4MVA2_9FIRM</name>
<dbReference type="Pfam" id="PF01170">
    <property type="entry name" value="UPF0020"/>
    <property type="match status" value="1"/>
</dbReference>
<keyword evidence="3" id="KW-0489">Methyltransferase</keyword>
<protein>
    <recommendedName>
        <fullName evidence="6">Ribosomal RNA large subunit methyltransferase K/L-like methyltransferase domain-containing protein</fullName>
    </recommendedName>
</protein>
<dbReference type="InterPro" id="IPR053943">
    <property type="entry name" value="RlmKL-like_Mtase_CS"/>
</dbReference>
<evidence type="ECO:0000313" key="7">
    <source>
        <dbReference type="EMBL" id="MBV3382600.1"/>
    </source>
</evidence>
<evidence type="ECO:0000256" key="4">
    <source>
        <dbReference type="ARBA" id="ARBA00022679"/>
    </source>
</evidence>
<dbReference type="PANTHER" id="PTHR14911">
    <property type="entry name" value="THUMP DOMAIN-CONTAINING"/>
    <property type="match status" value="1"/>
</dbReference>
<organism evidence="7 9">
    <name type="scientific">Catenibacterium mitsuokai</name>
    <dbReference type="NCBI Taxonomy" id="100886"/>
    <lineage>
        <taxon>Bacteria</taxon>
        <taxon>Bacillati</taxon>
        <taxon>Bacillota</taxon>
        <taxon>Erysipelotrichia</taxon>
        <taxon>Erysipelotrichales</taxon>
        <taxon>Coprobacillaceae</taxon>
        <taxon>Catenibacterium</taxon>
    </lineage>
</organism>
<keyword evidence="5" id="KW-0819">tRNA processing</keyword>
<evidence type="ECO:0000256" key="2">
    <source>
        <dbReference type="ARBA" id="ARBA00022490"/>
    </source>
</evidence>
<evidence type="ECO:0000256" key="1">
    <source>
        <dbReference type="ARBA" id="ARBA00004496"/>
    </source>
</evidence>
<dbReference type="CDD" id="cd02440">
    <property type="entry name" value="AdoMet_MTases"/>
    <property type="match status" value="1"/>
</dbReference>
<accession>A0AAW4MVA2</accession>
<keyword evidence="4" id="KW-0808">Transferase</keyword>
<dbReference type="GO" id="GO:0030488">
    <property type="term" value="P:tRNA methylation"/>
    <property type="evidence" value="ECO:0007669"/>
    <property type="project" value="TreeGrafter"/>
</dbReference>
<evidence type="ECO:0000313" key="8">
    <source>
        <dbReference type="EMBL" id="MBV3392693.1"/>
    </source>
</evidence>
<dbReference type="EMBL" id="JAHOEF010000023">
    <property type="protein sequence ID" value="MBV3382600.1"/>
    <property type="molecule type" value="Genomic_DNA"/>
</dbReference>
<gene>
    <name evidence="7" type="ORF">KSV97_05020</name>
    <name evidence="8" type="ORF">KSW06_05385</name>
</gene>
<dbReference type="GO" id="GO:0005737">
    <property type="term" value="C:cytoplasm"/>
    <property type="evidence" value="ECO:0007669"/>
    <property type="project" value="UniProtKB-SubCell"/>
</dbReference>
<evidence type="ECO:0000256" key="5">
    <source>
        <dbReference type="ARBA" id="ARBA00022694"/>
    </source>
</evidence>
<dbReference type="AlphaFoldDB" id="A0AAW4MVA2"/>
<feature type="domain" description="Ribosomal RNA large subunit methyltransferase K/L-like methyltransferase" evidence="6">
    <location>
        <begin position="307"/>
        <end position="458"/>
    </location>
</feature>
<comment type="subcellular location">
    <subcellularLocation>
        <location evidence="1">Cytoplasm</location>
    </subcellularLocation>
</comment>
<proteinExistence type="predicted"/>
<evidence type="ECO:0000256" key="3">
    <source>
        <dbReference type="ARBA" id="ARBA00022603"/>
    </source>
</evidence>
<reference evidence="7 10" key="1">
    <citation type="submission" date="2021-06" db="EMBL/GenBank/DDBJ databases">
        <title>Collection of gut derived symbiotic bacterial strains cultured from healthy donors.</title>
        <authorList>
            <person name="Lin H."/>
            <person name="Littmann E."/>
            <person name="Pamer E.G."/>
        </authorList>
    </citation>
    <scope>NUCLEOTIDE SEQUENCE</scope>
    <source>
        <strain evidence="8 10">MSK.21.70</strain>
        <strain evidence="7">MSK.21.82</strain>
    </source>
</reference>
<dbReference type="RefSeq" id="WP_217747473.1">
    <property type="nucleotide sequence ID" value="NZ_JAHOEB010000025.1"/>
</dbReference>
<evidence type="ECO:0000259" key="6">
    <source>
        <dbReference type="Pfam" id="PF01170"/>
    </source>
</evidence>
<dbReference type="PANTHER" id="PTHR14911:SF13">
    <property type="entry name" value="TRNA (GUANINE(6)-N2)-METHYLTRANSFERASE THUMP3"/>
    <property type="match status" value="1"/>
</dbReference>
<dbReference type="InterPro" id="IPR000241">
    <property type="entry name" value="RlmKL-like_Mtase"/>
</dbReference>
<keyword evidence="10" id="KW-1185">Reference proteome</keyword>
<dbReference type="EMBL" id="JAHOEL010000025">
    <property type="protein sequence ID" value="MBV3392693.1"/>
    <property type="molecule type" value="Genomic_DNA"/>
</dbReference>
<dbReference type="PROSITE" id="PS01261">
    <property type="entry name" value="UPF0020"/>
    <property type="match status" value="1"/>
</dbReference>
<evidence type="ECO:0000313" key="9">
    <source>
        <dbReference type="Proteomes" id="UP001196408"/>
    </source>
</evidence>
<sequence>MEKNVVKNILADIDLRQNLIKLKGSMTAADTLDGPIVEKLCDCLSHEDPKVRKNAALLLGYTKNSMMASVLLDAYKNEEKDFVKDAYLKGMSHYDCKPYIKELQEIQNELMNSEVVDSKHIKAQLKVLNPMIRSYSYHKKKSIRLLHKEVDVILTTLPYYQYTLFEQVKHLRYKPVGQGVLVRTKAIYDLLGLRNYREMIFPLSGCSGLAQDGHLIGKRIAQSNLVDVLHRLYDAEGCFYYRLVDQMREKKSAVINDVVQELIEEMPSHLQNVTSDYDIELLIRELRPGTVNVYLKLSSLDNPRFNYRREIISNSMQPYVAATLMEVAKPYMGMHSRVLDPFCGSGVTLIERCMAKPVKFAMGLDIYGEGLEAAKKNAIAANQAIHFVNKDANRFVNNEMFDEIFTDMPTYAQMKDTRALKNLYDNFFKRIHRHVLPEGYVFIYTTEISLVEKNLRLNSDYLTLVEHYDVPRGKTMAYFFIIQVNK</sequence>
<keyword evidence="2" id="KW-0963">Cytoplasm</keyword>
<comment type="caution">
    <text evidence="7">The sequence shown here is derived from an EMBL/GenBank/DDBJ whole genome shotgun (WGS) entry which is preliminary data.</text>
</comment>
<dbReference type="Proteomes" id="UP001197492">
    <property type="component" value="Unassembled WGS sequence"/>
</dbReference>
<dbReference type="GO" id="GO:0016423">
    <property type="term" value="F:tRNA (guanine) methyltransferase activity"/>
    <property type="evidence" value="ECO:0007669"/>
    <property type="project" value="TreeGrafter"/>
</dbReference>
<evidence type="ECO:0000313" key="10">
    <source>
        <dbReference type="Proteomes" id="UP001197492"/>
    </source>
</evidence>